<proteinExistence type="predicted"/>
<feature type="region of interest" description="Disordered" evidence="1">
    <location>
        <begin position="187"/>
        <end position="220"/>
    </location>
</feature>
<dbReference type="Pfam" id="PF00656">
    <property type="entry name" value="Peptidase_C14"/>
    <property type="match status" value="1"/>
</dbReference>
<reference evidence="4" key="2">
    <citation type="submission" date="2020-09" db="EMBL/GenBank/DDBJ databases">
        <authorList>
            <person name="Sun Q."/>
            <person name="Zhou Y."/>
        </authorList>
    </citation>
    <scope>NUCLEOTIDE SEQUENCE</scope>
    <source>
        <strain evidence="4">CGMCC 1.12214</strain>
    </source>
</reference>
<dbReference type="GO" id="GO:0005509">
    <property type="term" value="F:calcium ion binding"/>
    <property type="evidence" value="ECO:0007669"/>
    <property type="project" value="InterPro"/>
</dbReference>
<dbReference type="InterPro" id="IPR018247">
    <property type="entry name" value="EF_Hand_1_Ca_BS"/>
</dbReference>
<gene>
    <name evidence="4" type="ORF">GCM10007036_23770</name>
</gene>
<feature type="compositionally biased region" description="Low complexity" evidence="1">
    <location>
        <begin position="331"/>
        <end position="342"/>
    </location>
</feature>
<dbReference type="AlphaFoldDB" id="A0A917MJX0"/>
<evidence type="ECO:0000256" key="1">
    <source>
        <dbReference type="SAM" id="MobiDB-lite"/>
    </source>
</evidence>
<feature type="chain" id="PRO_5037802427" description="EF-hand domain-containing protein" evidence="2">
    <location>
        <begin position="30"/>
        <end position="562"/>
    </location>
</feature>
<dbReference type="PROSITE" id="PS50222">
    <property type="entry name" value="EF_HAND_2"/>
    <property type="match status" value="1"/>
</dbReference>
<feature type="region of interest" description="Disordered" evidence="1">
    <location>
        <begin position="327"/>
        <end position="351"/>
    </location>
</feature>
<keyword evidence="2" id="KW-0732">Signal</keyword>
<evidence type="ECO:0000313" key="4">
    <source>
        <dbReference type="EMBL" id="GGH20294.1"/>
    </source>
</evidence>
<dbReference type="GO" id="GO:0006508">
    <property type="term" value="P:proteolysis"/>
    <property type="evidence" value="ECO:0007669"/>
    <property type="project" value="InterPro"/>
</dbReference>
<dbReference type="InterPro" id="IPR002048">
    <property type="entry name" value="EF_hand_dom"/>
</dbReference>
<dbReference type="PROSITE" id="PS00018">
    <property type="entry name" value="EF_HAND_1"/>
    <property type="match status" value="1"/>
</dbReference>
<dbReference type="InterPro" id="IPR011600">
    <property type="entry name" value="Pept_C14_caspase"/>
</dbReference>
<reference evidence="4" key="1">
    <citation type="journal article" date="2014" name="Int. J. Syst. Evol. Microbiol.">
        <title>Complete genome sequence of Corynebacterium casei LMG S-19264T (=DSM 44701T), isolated from a smear-ripened cheese.</title>
        <authorList>
            <consortium name="US DOE Joint Genome Institute (JGI-PGF)"/>
            <person name="Walter F."/>
            <person name="Albersmeier A."/>
            <person name="Kalinowski J."/>
            <person name="Ruckert C."/>
        </authorList>
    </citation>
    <scope>NUCLEOTIDE SEQUENCE</scope>
    <source>
        <strain evidence="4">CGMCC 1.12214</strain>
    </source>
</reference>
<sequence length="562" mass="58323">MLHTPPSSVQSCAALLLAALMLLGRPVWAADAKPGGVPANGALRGLVIGVNAYKAAAPLRGAVADAQDLSAALRSAGAHDVVLLADREATRVVALEALAGVTGRARAGDLVVIAFAGLASLGPQHGRVPRSTGLETAYVLAGYDPADERGRDEKLIDTEFSHVVHQIEAKGARALLVLDACGETSAVREADPRGNPLVMRGLPPTQTPDRLAPVSDDDDARATPGPFARSTVMLACDEGSSAPEVTPPGGEGWRGALSYAVARSFEGHGDLNQDGVISGDEFVGYVRQVAYQLSAQRQIVLTFEPSGTAQADGFAEASSRAIVAVPKGSSTAGAPGTGNANPPTGPLAAAKQPPSIATLRMASTGDASLLPNLSSSAVLIKTVSLRENPELIWDPVTGDVLAGSDVIASRLSAERLRGAVERTVAVRKLKQLSVAAPESVRVLPNDKLHYRGSLLSVRIDAGTRTSVVVFNIAGDGTVQLLFPRSRDPRRAPMPFELPKIEALPPFGADTVVVVASEEPLSGLEQAIASLDNRQRPIQAAELVERLMPAASRLGLVSLFTAP</sequence>
<keyword evidence="5" id="KW-1185">Reference proteome</keyword>
<comment type="caution">
    <text evidence="4">The sequence shown here is derived from an EMBL/GenBank/DDBJ whole genome shotgun (WGS) entry which is preliminary data.</text>
</comment>
<name>A0A917MJX0_9HYPH</name>
<evidence type="ECO:0000256" key="2">
    <source>
        <dbReference type="SAM" id="SignalP"/>
    </source>
</evidence>
<organism evidence="4 5">
    <name type="scientific">Alsobacter metallidurans</name>
    <dbReference type="NCBI Taxonomy" id="340221"/>
    <lineage>
        <taxon>Bacteria</taxon>
        <taxon>Pseudomonadati</taxon>
        <taxon>Pseudomonadota</taxon>
        <taxon>Alphaproteobacteria</taxon>
        <taxon>Hyphomicrobiales</taxon>
        <taxon>Alsobacteraceae</taxon>
        <taxon>Alsobacter</taxon>
    </lineage>
</organism>
<dbReference type="Proteomes" id="UP000603912">
    <property type="component" value="Unassembled WGS sequence"/>
</dbReference>
<dbReference type="Gene3D" id="3.40.50.1460">
    <property type="match status" value="1"/>
</dbReference>
<feature type="domain" description="EF-hand" evidence="3">
    <location>
        <begin position="270"/>
        <end position="292"/>
    </location>
</feature>
<dbReference type="EMBL" id="BMES01000002">
    <property type="protein sequence ID" value="GGH20294.1"/>
    <property type="molecule type" value="Genomic_DNA"/>
</dbReference>
<evidence type="ECO:0000259" key="3">
    <source>
        <dbReference type="PROSITE" id="PS50222"/>
    </source>
</evidence>
<accession>A0A917MJX0</accession>
<evidence type="ECO:0000313" key="5">
    <source>
        <dbReference type="Proteomes" id="UP000603912"/>
    </source>
</evidence>
<protein>
    <recommendedName>
        <fullName evidence="3">EF-hand domain-containing protein</fullName>
    </recommendedName>
</protein>
<dbReference type="GO" id="GO:0004197">
    <property type="term" value="F:cysteine-type endopeptidase activity"/>
    <property type="evidence" value="ECO:0007669"/>
    <property type="project" value="InterPro"/>
</dbReference>
<feature type="signal peptide" evidence="2">
    <location>
        <begin position="1"/>
        <end position="29"/>
    </location>
</feature>